<dbReference type="EMBL" id="JADFTS010000009">
    <property type="protein sequence ID" value="KAF9590333.1"/>
    <property type="molecule type" value="Genomic_DNA"/>
</dbReference>
<dbReference type="SMART" id="SM00717">
    <property type="entry name" value="SANT"/>
    <property type="match status" value="1"/>
</dbReference>
<feature type="domain" description="HTH myb-type" evidence="5">
    <location>
        <begin position="54"/>
        <end position="106"/>
    </location>
</feature>
<dbReference type="PROSITE" id="PS51294">
    <property type="entry name" value="HTH_MYB"/>
    <property type="match status" value="1"/>
</dbReference>
<feature type="domain" description="Myb-like" evidence="4">
    <location>
        <begin position="52"/>
        <end position="102"/>
    </location>
</feature>
<protein>
    <submittedName>
        <fullName evidence="6">Uncharacterized protein</fullName>
    </submittedName>
</protein>
<evidence type="ECO:0000259" key="5">
    <source>
        <dbReference type="PROSITE" id="PS51294"/>
    </source>
</evidence>
<dbReference type="InterPro" id="IPR001005">
    <property type="entry name" value="SANT/Myb"/>
</dbReference>
<evidence type="ECO:0000256" key="3">
    <source>
        <dbReference type="ARBA" id="ARBA00023242"/>
    </source>
</evidence>
<comment type="caution">
    <text evidence="6">The sequence shown here is derived from an EMBL/GenBank/DDBJ whole genome shotgun (WGS) entry which is preliminary data.</text>
</comment>
<dbReference type="CDD" id="cd00167">
    <property type="entry name" value="SANT"/>
    <property type="match status" value="1"/>
</dbReference>
<dbReference type="GO" id="GO:0003677">
    <property type="term" value="F:DNA binding"/>
    <property type="evidence" value="ECO:0007669"/>
    <property type="project" value="UniProtKB-KW"/>
</dbReference>
<sequence>MRKFPIPGFSADKTGLKRGAWTPEVDWCDFSKFTGLSRGGKSCKLRRVSYPQLNIKRGNYTREEEQIVSNLHQMLGNRWSTIAGGLPSRMENEINIHWHSPTKKCAKIKMTMKEAKREPVYWITLQEPEPVHALPPVILESSPIVPMSPKKFDSLSLSTDDYEVATTENRVHYENTISAETVSDIDGKLYTTSFLREDWCIPQDTTSILTPREEIWNPVEIEILAERKPLPNPLLFNPLTPPNIESSFIFATSRQSSEDAIVKNQLSDEGLIHGGRTIECAPAFST</sequence>
<dbReference type="GO" id="GO:0005634">
    <property type="term" value="C:nucleus"/>
    <property type="evidence" value="ECO:0007669"/>
    <property type="project" value="UniProtKB-SubCell"/>
</dbReference>
<evidence type="ECO:0000313" key="6">
    <source>
        <dbReference type="EMBL" id="KAF9590333.1"/>
    </source>
</evidence>
<evidence type="ECO:0000256" key="2">
    <source>
        <dbReference type="ARBA" id="ARBA00023125"/>
    </source>
</evidence>
<gene>
    <name evidence="6" type="ORF">IFM89_033859</name>
</gene>
<dbReference type="SUPFAM" id="SSF46689">
    <property type="entry name" value="Homeodomain-like"/>
    <property type="match status" value="1"/>
</dbReference>
<evidence type="ECO:0000313" key="7">
    <source>
        <dbReference type="Proteomes" id="UP000631114"/>
    </source>
</evidence>
<dbReference type="Proteomes" id="UP000631114">
    <property type="component" value="Unassembled WGS sequence"/>
</dbReference>
<accession>A0A835LCF4</accession>
<keyword evidence="2" id="KW-0238">DNA-binding</keyword>
<dbReference type="PANTHER" id="PTHR10641">
    <property type="entry name" value="MYB FAMILY TRANSCRIPTION FACTOR"/>
    <property type="match status" value="1"/>
</dbReference>
<dbReference type="PROSITE" id="PS50090">
    <property type="entry name" value="MYB_LIKE"/>
    <property type="match status" value="1"/>
</dbReference>
<keyword evidence="7" id="KW-1185">Reference proteome</keyword>
<organism evidence="6 7">
    <name type="scientific">Coptis chinensis</name>
    <dbReference type="NCBI Taxonomy" id="261450"/>
    <lineage>
        <taxon>Eukaryota</taxon>
        <taxon>Viridiplantae</taxon>
        <taxon>Streptophyta</taxon>
        <taxon>Embryophyta</taxon>
        <taxon>Tracheophyta</taxon>
        <taxon>Spermatophyta</taxon>
        <taxon>Magnoliopsida</taxon>
        <taxon>Ranunculales</taxon>
        <taxon>Ranunculaceae</taxon>
        <taxon>Coptidoideae</taxon>
        <taxon>Coptis</taxon>
    </lineage>
</organism>
<keyword evidence="3" id="KW-0539">Nucleus</keyword>
<dbReference type="PANTHER" id="PTHR10641:SF1418">
    <property type="entry name" value="MYB-RELATED TRANSCRIPTION FACTOR"/>
    <property type="match status" value="1"/>
</dbReference>
<proteinExistence type="predicted"/>
<dbReference type="InterPro" id="IPR015495">
    <property type="entry name" value="Myb_TF_plants"/>
</dbReference>
<name>A0A835LCF4_9MAGN</name>
<comment type="subcellular location">
    <subcellularLocation>
        <location evidence="1">Nucleus</location>
    </subcellularLocation>
</comment>
<dbReference type="Gene3D" id="1.10.10.60">
    <property type="entry name" value="Homeodomain-like"/>
    <property type="match status" value="1"/>
</dbReference>
<dbReference type="AlphaFoldDB" id="A0A835LCF4"/>
<dbReference type="InterPro" id="IPR017930">
    <property type="entry name" value="Myb_dom"/>
</dbReference>
<reference evidence="6 7" key="1">
    <citation type="submission" date="2020-10" db="EMBL/GenBank/DDBJ databases">
        <title>The Coptis chinensis genome and diversification of protoberbering-type alkaloids.</title>
        <authorList>
            <person name="Wang B."/>
            <person name="Shu S."/>
            <person name="Song C."/>
            <person name="Liu Y."/>
        </authorList>
    </citation>
    <scope>NUCLEOTIDE SEQUENCE [LARGE SCALE GENOMIC DNA]</scope>
    <source>
        <strain evidence="6">HL-2020</strain>
        <tissue evidence="6">Leaf</tissue>
    </source>
</reference>
<dbReference type="InterPro" id="IPR009057">
    <property type="entry name" value="Homeodomain-like_sf"/>
</dbReference>
<evidence type="ECO:0000256" key="1">
    <source>
        <dbReference type="ARBA" id="ARBA00004123"/>
    </source>
</evidence>
<evidence type="ECO:0000259" key="4">
    <source>
        <dbReference type="PROSITE" id="PS50090"/>
    </source>
</evidence>
<dbReference type="Pfam" id="PF00249">
    <property type="entry name" value="Myb_DNA-binding"/>
    <property type="match status" value="1"/>
</dbReference>
<dbReference type="OrthoDB" id="2143914at2759"/>